<name>A0A8E2E3Y1_9PEZI</name>
<reference evidence="7 8" key="1">
    <citation type="journal article" date="2016" name="Nat. Commun.">
        <title>Ectomycorrhizal ecology is imprinted in the genome of the dominant symbiotic fungus Cenococcum geophilum.</title>
        <authorList>
            <consortium name="DOE Joint Genome Institute"/>
            <person name="Peter M."/>
            <person name="Kohler A."/>
            <person name="Ohm R.A."/>
            <person name="Kuo A."/>
            <person name="Krutzmann J."/>
            <person name="Morin E."/>
            <person name="Arend M."/>
            <person name="Barry K.W."/>
            <person name="Binder M."/>
            <person name="Choi C."/>
            <person name="Clum A."/>
            <person name="Copeland A."/>
            <person name="Grisel N."/>
            <person name="Haridas S."/>
            <person name="Kipfer T."/>
            <person name="LaButti K."/>
            <person name="Lindquist E."/>
            <person name="Lipzen A."/>
            <person name="Maire R."/>
            <person name="Meier B."/>
            <person name="Mihaltcheva S."/>
            <person name="Molinier V."/>
            <person name="Murat C."/>
            <person name="Poggeler S."/>
            <person name="Quandt C.A."/>
            <person name="Sperisen C."/>
            <person name="Tritt A."/>
            <person name="Tisserant E."/>
            <person name="Crous P.W."/>
            <person name="Henrissat B."/>
            <person name="Nehls U."/>
            <person name="Egli S."/>
            <person name="Spatafora J.W."/>
            <person name="Grigoriev I.V."/>
            <person name="Martin F.M."/>
        </authorList>
    </citation>
    <scope>NUCLEOTIDE SEQUENCE [LARGE SCALE GENOMIC DNA]</scope>
    <source>
        <strain evidence="7 8">CBS 459.81</strain>
    </source>
</reference>
<dbReference type="InterPro" id="IPR002403">
    <property type="entry name" value="Cyt_P450_E_grp-IV"/>
</dbReference>
<keyword evidence="5 6" id="KW-0408">Iron</keyword>
<dbReference type="AlphaFoldDB" id="A0A8E2E3Y1"/>
<dbReference type="SUPFAM" id="SSF48264">
    <property type="entry name" value="Cytochrome P450"/>
    <property type="match status" value="1"/>
</dbReference>
<dbReference type="InterPro" id="IPR001128">
    <property type="entry name" value="Cyt_P450"/>
</dbReference>
<dbReference type="Gene3D" id="1.10.630.10">
    <property type="entry name" value="Cytochrome P450"/>
    <property type="match status" value="1"/>
</dbReference>
<protein>
    <submittedName>
        <fullName evidence="7">Cytochrome P450 monooxygenase-like protein</fullName>
    </submittedName>
</protein>
<dbReference type="OrthoDB" id="1844152at2759"/>
<dbReference type="Proteomes" id="UP000250266">
    <property type="component" value="Unassembled WGS sequence"/>
</dbReference>
<dbReference type="GO" id="GO:0020037">
    <property type="term" value="F:heme binding"/>
    <property type="evidence" value="ECO:0007669"/>
    <property type="project" value="InterPro"/>
</dbReference>
<dbReference type="CDD" id="cd11041">
    <property type="entry name" value="CYP503A1-like"/>
    <property type="match status" value="1"/>
</dbReference>
<keyword evidence="4" id="KW-0560">Oxidoreductase</keyword>
<dbReference type="PRINTS" id="PR00465">
    <property type="entry name" value="EP450IV"/>
</dbReference>
<dbReference type="EMBL" id="KV745176">
    <property type="protein sequence ID" value="OCK76823.1"/>
    <property type="molecule type" value="Genomic_DNA"/>
</dbReference>
<comment type="cofactor">
    <cofactor evidence="1 6">
        <name>heme</name>
        <dbReference type="ChEBI" id="CHEBI:30413"/>
    </cofactor>
</comment>
<evidence type="ECO:0000256" key="3">
    <source>
        <dbReference type="ARBA" id="ARBA00022723"/>
    </source>
</evidence>
<keyword evidence="3 6" id="KW-0479">Metal-binding</keyword>
<sequence>MISLWLAPIALIAALLSHYVLLRPRKLDIPRVGPKPGLLGNTSKGYFYKHSKELLAEGYSKYKYGLYSLWTTDMDRVVLSAKFMKDFMPLPRSQVQLTASIRHGGRYTGYYSIPAFFSLIELVTSGTARVFVGPELCRNPEWLSTATGYTMDVAKVTEDLRTYPRVFYPIVAPFLKSFHQIRSRFALAKQLLVPIFAARNQSTSREHPDMAQWLVESAKGRDLETDRLVMRMLFLNMAAIHTSAETATNVLLELCARPEYISMLREEMVQAVEDHNGISLATLSSLKKTDSFIKEAHRMNTLGFLTFNRHLAKPVKLSNGVTLPASTYISMCHAEMQFDPEYFPNPYEFNGLRFYNLRQNDGDGDKHQFASVNSTLPWWGVGKFACPGRFWASAQIKLILMVLLLNFEVRFPIGQTEAPPHTVADERNQVSFTQLVLLKPRGSFKLDQN</sequence>
<dbReference type="GO" id="GO:0004497">
    <property type="term" value="F:monooxygenase activity"/>
    <property type="evidence" value="ECO:0007669"/>
    <property type="project" value="UniProtKB-KW"/>
</dbReference>
<dbReference type="GO" id="GO:0005506">
    <property type="term" value="F:iron ion binding"/>
    <property type="evidence" value="ECO:0007669"/>
    <property type="project" value="InterPro"/>
</dbReference>
<keyword evidence="8" id="KW-1185">Reference proteome</keyword>
<evidence type="ECO:0000313" key="8">
    <source>
        <dbReference type="Proteomes" id="UP000250266"/>
    </source>
</evidence>
<dbReference type="GO" id="GO:0016705">
    <property type="term" value="F:oxidoreductase activity, acting on paired donors, with incorporation or reduction of molecular oxygen"/>
    <property type="evidence" value="ECO:0007669"/>
    <property type="project" value="InterPro"/>
</dbReference>
<proteinExistence type="inferred from homology"/>
<evidence type="ECO:0000256" key="4">
    <source>
        <dbReference type="ARBA" id="ARBA00023002"/>
    </source>
</evidence>
<dbReference type="Pfam" id="PF00067">
    <property type="entry name" value="p450"/>
    <property type="match status" value="1"/>
</dbReference>
<evidence type="ECO:0000256" key="6">
    <source>
        <dbReference type="PIRSR" id="PIRSR602403-1"/>
    </source>
</evidence>
<dbReference type="InterPro" id="IPR036396">
    <property type="entry name" value="Cyt_P450_sf"/>
</dbReference>
<evidence type="ECO:0000256" key="1">
    <source>
        <dbReference type="ARBA" id="ARBA00001971"/>
    </source>
</evidence>
<evidence type="ECO:0000313" key="7">
    <source>
        <dbReference type="EMBL" id="OCK76823.1"/>
    </source>
</evidence>
<gene>
    <name evidence="7" type="ORF">K432DRAFT_305511</name>
</gene>
<dbReference type="PANTHER" id="PTHR46206">
    <property type="entry name" value="CYTOCHROME P450"/>
    <property type="match status" value="1"/>
</dbReference>
<feature type="binding site" description="axial binding residue" evidence="6">
    <location>
        <position position="386"/>
    </location>
    <ligand>
        <name>heme</name>
        <dbReference type="ChEBI" id="CHEBI:30413"/>
    </ligand>
    <ligandPart>
        <name>Fe</name>
        <dbReference type="ChEBI" id="CHEBI:18248"/>
    </ligandPart>
</feature>
<keyword evidence="6" id="KW-0349">Heme</keyword>
<accession>A0A8E2E3Y1</accession>
<organism evidence="7 8">
    <name type="scientific">Lepidopterella palustris CBS 459.81</name>
    <dbReference type="NCBI Taxonomy" id="1314670"/>
    <lineage>
        <taxon>Eukaryota</taxon>
        <taxon>Fungi</taxon>
        <taxon>Dikarya</taxon>
        <taxon>Ascomycota</taxon>
        <taxon>Pezizomycotina</taxon>
        <taxon>Dothideomycetes</taxon>
        <taxon>Pleosporomycetidae</taxon>
        <taxon>Mytilinidiales</taxon>
        <taxon>Argynnaceae</taxon>
        <taxon>Lepidopterella</taxon>
    </lineage>
</organism>
<comment type="similarity">
    <text evidence="2">Belongs to the cytochrome P450 family.</text>
</comment>
<keyword evidence="7" id="KW-0503">Monooxygenase</keyword>
<evidence type="ECO:0000256" key="5">
    <source>
        <dbReference type="ARBA" id="ARBA00023004"/>
    </source>
</evidence>
<evidence type="ECO:0000256" key="2">
    <source>
        <dbReference type="ARBA" id="ARBA00010617"/>
    </source>
</evidence>